<dbReference type="EMBL" id="CP144057">
    <property type="protein sequence ID" value="WWD19815.1"/>
    <property type="molecule type" value="Genomic_DNA"/>
</dbReference>
<keyword evidence="4" id="KW-0472">Membrane</keyword>
<keyword evidence="3" id="KW-1133">Transmembrane helix</keyword>
<evidence type="ECO:0000256" key="2">
    <source>
        <dbReference type="ARBA" id="ARBA00022692"/>
    </source>
</evidence>
<accession>A0A5M6C0I7</accession>
<evidence type="ECO:0000256" key="1">
    <source>
        <dbReference type="ARBA" id="ARBA00004141"/>
    </source>
</evidence>
<dbReference type="GO" id="GO:0035838">
    <property type="term" value="C:growing cell tip"/>
    <property type="evidence" value="ECO:0007669"/>
    <property type="project" value="TreeGrafter"/>
</dbReference>
<dbReference type="InterPro" id="IPR009571">
    <property type="entry name" value="SUR7/Rim9-like_fungi"/>
</dbReference>
<dbReference type="OrthoDB" id="2354757at2759"/>
<dbReference type="Pfam" id="PF06687">
    <property type="entry name" value="SUR7"/>
    <property type="match status" value="1"/>
</dbReference>
<keyword evidence="2" id="KW-0812">Transmembrane</keyword>
<dbReference type="KEGG" id="ksn:43588115"/>
<sequence length="196" mass="20412">MVSPAFPGLFFCFASLVLLTFASVSPPAWQTINFLKANVGGTQTVFGVFGECVKGGACTHRSVGYNLDVGGVTGLNSKILHNLTYTLILHPIAGGFAFFALVFGLLGACAASRVATIFMALFSALGAIVALVIFVIDMVLWNVLKNRIHDAGGSATLGNANWLTVGAVVSLFLAMCTSVCGSCGRFASGRMAGEKY</sequence>
<evidence type="ECO:0000256" key="4">
    <source>
        <dbReference type="ARBA" id="ARBA00023136"/>
    </source>
</evidence>
<name>A0A5M6C0I7_9TREE</name>
<dbReference type="InterPro" id="IPR051380">
    <property type="entry name" value="pH-response_reg_palI/RIM9"/>
</dbReference>
<reference evidence="5" key="1">
    <citation type="submission" date="2017-08" db="EMBL/GenBank/DDBJ databases">
        <authorList>
            <person name="Cuomo C."/>
            <person name="Billmyre B."/>
            <person name="Heitman J."/>
        </authorList>
    </citation>
    <scope>NUCLEOTIDE SEQUENCE</scope>
    <source>
        <strain evidence="5">CBS 12478</strain>
    </source>
</reference>
<evidence type="ECO:0000313" key="5">
    <source>
        <dbReference type="EMBL" id="WWD19815.1"/>
    </source>
</evidence>
<evidence type="ECO:0000313" key="6">
    <source>
        <dbReference type="Proteomes" id="UP000322225"/>
    </source>
</evidence>
<dbReference type="PANTHER" id="PTHR28013">
    <property type="entry name" value="PROTEIN DCV1-RELATED"/>
    <property type="match status" value="1"/>
</dbReference>
<organism evidence="5 6">
    <name type="scientific">Kwoniella shandongensis</name>
    <dbReference type="NCBI Taxonomy" id="1734106"/>
    <lineage>
        <taxon>Eukaryota</taxon>
        <taxon>Fungi</taxon>
        <taxon>Dikarya</taxon>
        <taxon>Basidiomycota</taxon>
        <taxon>Agaricomycotina</taxon>
        <taxon>Tremellomycetes</taxon>
        <taxon>Tremellales</taxon>
        <taxon>Cryptococcaceae</taxon>
        <taxon>Kwoniella</taxon>
    </lineage>
</organism>
<dbReference type="Proteomes" id="UP000322225">
    <property type="component" value="Chromosome 7"/>
</dbReference>
<dbReference type="GeneID" id="43588115"/>
<dbReference type="GO" id="GO:0032153">
    <property type="term" value="C:cell division site"/>
    <property type="evidence" value="ECO:0007669"/>
    <property type="project" value="TreeGrafter"/>
</dbReference>
<protein>
    <submittedName>
        <fullName evidence="5">Uncharacterized protein</fullName>
    </submittedName>
</protein>
<gene>
    <name evidence="5" type="ORF">CI109_104279</name>
</gene>
<comment type="subcellular location">
    <subcellularLocation>
        <location evidence="1">Membrane</location>
        <topology evidence="1">Multi-pass membrane protein</topology>
    </subcellularLocation>
</comment>
<dbReference type="PANTHER" id="PTHR28013:SF3">
    <property type="entry name" value="PROTEIN DCV1-RELATED"/>
    <property type="match status" value="1"/>
</dbReference>
<dbReference type="GO" id="GO:0005886">
    <property type="term" value="C:plasma membrane"/>
    <property type="evidence" value="ECO:0007669"/>
    <property type="project" value="InterPro"/>
</dbReference>
<proteinExistence type="predicted"/>
<keyword evidence="6" id="KW-1185">Reference proteome</keyword>
<dbReference type="RefSeq" id="XP_031861586.1">
    <property type="nucleotide sequence ID" value="XM_032003984.1"/>
</dbReference>
<reference evidence="5" key="2">
    <citation type="submission" date="2024-01" db="EMBL/GenBank/DDBJ databases">
        <title>Comparative genomics of Cryptococcus and Kwoniella reveals pathogenesis evolution and contrasting modes of karyotype evolution via chromosome fusion or intercentromeric recombination.</title>
        <authorList>
            <person name="Coelho M.A."/>
            <person name="David-Palma M."/>
            <person name="Shea T."/>
            <person name="Bowers K."/>
            <person name="McGinley-Smith S."/>
            <person name="Mohammad A.W."/>
            <person name="Gnirke A."/>
            <person name="Yurkov A.M."/>
            <person name="Nowrousian M."/>
            <person name="Sun S."/>
            <person name="Cuomo C.A."/>
            <person name="Heitman J."/>
        </authorList>
    </citation>
    <scope>NUCLEOTIDE SEQUENCE</scope>
    <source>
        <strain evidence="5">CBS 12478</strain>
    </source>
</reference>
<evidence type="ECO:0000256" key="3">
    <source>
        <dbReference type="ARBA" id="ARBA00022989"/>
    </source>
</evidence>
<dbReference type="AlphaFoldDB" id="A0A5M6C0I7"/>